<dbReference type="GO" id="GO:0003954">
    <property type="term" value="F:NADH dehydrogenase activity"/>
    <property type="evidence" value="ECO:0007669"/>
    <property type="project" value="TreeGrafter"/>
</dbReference>
<feature type="transmembrane region" description="Helical" evidence="7">
    <location>
        <begin position="349"/>
        <end position="370"/>
    </location>
</feature>
<dbReference type="KEGG" id="pms:KNP414_00065"/>
<keyword evidence="3 6" id="KW-0812">Transmembrane</keyword>
<dbReference type="PANTHER" id="PTHR43507">
    <property type="entry name" value="NADH-UBIQUINONE OXIDOREDUCTASE CHAIN 4"/>
    <property type="match status" value="1"/>
</dbReference>
<feature type="transmembrane region" description="Helical" evidence="7">
    <location>
        <begin position="99"/>
        <end position="121"/>
    </location>
</feature>
<dbReference type="RefSeq" id="WP_013913882.1">
    <property type="nucleotide sequence ID" value="NC_015690.1"/>
</dbReference>
<dbReference type="AlphaFoldDB" id="F8FH66"/>
<dbReference type="EMBL" id="CP002869">
    <property type="protein sequence ID" value="AEI38716.1"/>
    <property type="molecule type" value="Genomic_DNA"/>
</dbReference>
<accession>F8FH66</accession>
<feature type="transmembrane region" description="Helical" evidence="7">
    <location>
        <begin position="290"/>
        <end position="314"/>
    </location>
</feature>
<evidence type="ECO:0000256" key="6">
    <source>
        <dbReference type="RuleBase" id="RU000320"/>
    </source>
</evidence>
<feature type="transmembrane region" description="Helical" evidence="7">
    <location>
        <begin position="495"/>
        <end position="517"/>
    </location>
</feature>
<feature type="domain" description="NADH:quinone oxidoreductase/Mrp antiporter transmembrane" evidence="8">
    <location>
        <begin position="145"/>
        <end position="459"/>
    </location>
</feature>
<feature type="transmembrane region" description="Helical" evidence="7">
    <location>
        <begin position="256"/>
        <end position="278"/>
    </location>
</feature>
<feature type="transmembrane region" description="Helical" evidence="7">
    <location>
        <begin position="320"/>
        <end position="342"/>
    </location>
</feature>
<evidence type="ECO:0000256" key="1">
    <source>
        <dbReference type="ARBA" id="ARBA00004651"/>
    </source>
</evidence>
<evidence type="ECO:0000256" key="3">
    <source>
        <dbReference type="ARBA" id="ARBA00022692"/>
    </source>
</evidence>
<comment type="similarity">
    <text evidence="2">Belongs to the complex I subunit 4 family.</text>
</comment>
<protein>
    <submittedName>
        <fullName evidence="9">Proton-translocating NADH-quinone oxidoreductase, chain M</fullName>
    </submittedName>
</protein>
<feature type="transmembrane region" description="Helical" evidence="7">
    <location>
        <begin position="183"/>
        <end position="205"/>
    </location>
</feature>
<evidence type="ECO:0000256" key="5">
    <source>
        <dbReference type="ARBA" id="ARBA00023136"/>
    </source>
</evidence>
<feature type="transmembrane region" description="Helical" evidence="7">
    <location>
        <begin position="32"/>
        <end position="53"/>
    </location>
</feature>
<evidence type="ECO:0000256" key="7">
    <source>
        <dbReference type="SAM" id="Phobius"/>
    </source>
</evidence>
<dbReference type="InterPro" id="IPR003918">
    <property type="entry name" value="NADH_UbQ_OxRdtase"/>
</dbReference>
<reference evidence="10" key="1">
    <citation type="submission" date="2011-06" db="EMBL/GenBank/DDBJ databases">
        <title>Complete genome sequence of Paenibacillus mucilaginosus KNP414.</title>
        <authorList>
            <person name="Wang J."/>
            <person name="Hu S."/>
            <person name="Hu X."/>
            <person name="Zhang B."/>
            <person name="Dong D."/>
            <person name="Zhang S."/>
            <person name="Zhao K."/>
            <person name="Wu D."/>
        </authorList>
    </citation>
    <scope>NUCLEOTIDE SEQUENCE [LARGE SCALE GENOMIC DNA]</scope>
    <source>
        <strain evidence="10">KNP414</strain>
    </source>
</reference>
<dbReference type="PRINTS" id="PR01437">
    <property type="entry name" value="NUOXDRDTASE4"/>
</dbReference>
<name>F8FH66_PAEMK</name>
<proteinExistence type="inferred from homology"/>
<evidence type="ECO:0000313" key="10">
    <source>
        <dbReference type="Proteomes" id="UP000006620"/>
    </source>
</evidence>
<evidence type="ECO:0000256" key="2">
    <source>
        <dbReference type="ARBA" id="ARBA00009025"/>
    </source>
</evidence>
<reference evidence="9 10" key="2">
    <citation type="journal article" date="2013" name="Genome Announc.">
        <title>Genome Sequence of Growth-Improving Paenibacillus mucilaginosus Strain KNP414.</title>
        <authorList>
            <person name="Lu J.J."/>
            <person name="Wang J.F."/>
            <person name="Hu X.F."/>
        </authorList>
    </citation>
    <scope>NUCLEOTIDE SEQUENCE [LARGE SCALE GENOMIC DNA]</scope>
    <source>
        <strain evidence="9 10">KNP414</strain>
    </source>
</reference>
<dbReference type="GO" id="GO:0042773">
    <property type="term" value="P:ATP synthesis coupled electron transport"/>
    <property type="evidence" value="ECO:0007669"/>
    <property type="project" value="InterPro"/>
</dbReference>
<feature type="transmembrane region" description="Helical" evidence="7">
    <location>
        <begin position="376"/>
        <end position="395"/>
    </location>
</feature>
<evidence type="ECO:0000256" key="4">
    <source>
        <dbReference type="ARBA" id="ARBA00022989"/>
    </source>
</evidence>
<dbReference type="Pfam" id="PF00361">
    <property type="entry name" value="Proton_antipo_M"/>
    <property type="match status" value="1"/>
</dbReference>
<dbReference type="HOGENOM" id="CLU_007100_4_2_9"/>
<comment type="subcellular location">
    <subcellularLocation>
        <location evidence="1">Cell membrane</location>
        <topology evidence="1">Multi-pass membrane protein</topology>
    </subcellularLocation>
    <subcellularLocation>
        <location evidence="6">Membrane</location>
        <topology evidence="6">Multi-pass membrane protein</topology>
    </subcellularLocation>
</comment>
<evidence type="ECO:0000259" key="8">
    <source>
        <dbReference type="Pfam" id="PF00361"/>
    </source>
</evidence>
<dbReference type="Proteomes" id="UP000006620">
    <property type="component" value="Chromosome"/>
</dbReference>
<sequence length="541" mass="58817">MPDNLPVLSLITFSPLIGVLLLLFIPKTQGQWIKTVAVLTTVVPLLLSGWLYYDFNANLEGMQFKEEVPWILVPLNKETLSGLTSFFYQFNYVMAVDGLSLPLVFLTALVALMAALASVYIKKRWKTYFILFLLLETGMFGVFMAQDLFLFFVFFEVTLIPMFFLIGIWGYMDRERAANKFLIYNGLGSAIMLIAFLILVTTAGFSQTAAGGGTSIHYSGDINVITENLFQNAQSYVNQNDPSGNNPFFLSETMKWALFVLLLVAFGIKLPIFPFHTWMLKVHTEAPPSIVMIHSGILLKMGAYGLIRFGILLFPQQAVAWAGVLAVLGVINILYGAVLAFVQKEFKLVLAYSSISHMGIVLLGIAAFNTVGLEGAIFQLVSHGLISALMFLLVGSIHERTGTTELGSLGGLAKSIPFISGILLVAGMASLGLPGLSGFVSEFLAFLGLFESHPVITAVGALGIILAAVYVLRGVLSITYGPLQEGLPEMRDARLIEAVPMITLVAFIVVLGIYPAVLSGPLHQTVSSFDQFIHSVAKIGG</sequence>
<keyword evidence="4 7" id="KW-1133">Transmembrane helix</keyword>
<evidence type="ECO:0000313" key="9">
    <source>
        <dbReference type="EMBL" id="AEI38716.1"/>
    </source>
</evidence>
<dbReference type="GO" id="GO:0005886">
    <property type="term" value="C:plasma membrane"/>
    <property type="evidence" value="ECO:0007669"/>
    <property type="project" value="UniProtKB-SubCell"/>
</dbReference>
<keyword evidence="5 7" id="KW-0472">Membrane</keyword>
<dbReference type="GO" id="GO:0048039">
    <property type="term" value="F:ubiquinone binding"/>
    <property type="evidence" value="ECO:0007669"/>
    <property type="project" value="TreeGrafter"/>
</dbReference>
<dbReference type="PANTHER" id="PTHR43507:SF1">
    <property type="entry name" value="NADH-UBIQUINONE OXIDOREDUCTASE CHAIN 4"/>
    <property type="match status" value="1"/>
</dbReference>
<dbReference type="GO" id="GO:0015990">
    <property type="term" value="P:electron transport coupled proton transport"/>
    <property type="evidence" value="ECO:0007669"/>
    <property type="project" value="TreeGrafter"/>
</dbReference>
<gene>
    <name evidence="9" type="ordered locus">KNP414_00065</name>
</gene>
<dbReference type="NCBIfam" id="TIGR01972">
    <property type="entry name" value="NDH_I_M"/>
    <property type="match status" value="1"/>
</dbReference>
<feature type="transmembrane region" description="Helical" evidence="7">
    <location>
        <begin position="456"/>
        <end position="483"/>
    </location>
</feature>
<dbReference type="PATRIC" id="fig|1036673.3.peg.60"/>
<dbReference type="InterPro" id="IPR010227">
    <property type="entry name" value="NADH_Q_OxRdtase_chainM/4"/>
</dbReference>
<dbReference type="InterPro" id="IPR001750">
    <property type="entry name" value="ND/Mrp_TM"/>
</dbReference>
<feature type="transmembrane region" description="Helical" evidence="7">
    <location>
        <begin position="6"/>
        <end position="25"/>
    </location>
</feature>
<organism evidence="9 10">
    <name type="scientific">Paenibacillus mucilaginosus (strain KNP414)</name>
    <dbReference type="NCBI Taxonomy" id="1036673"/>
    <lineage>
        <taxon>Bacteria</taxon>
        <taxon>Bacillati</taxon>
        <taxon>Bacillota</taxon>
        <taxon>Bacilli</taxon>
        <taxon>Bacillales</taxon>
        <taxon>Paenibacillaceae</taxon>
        <taxon>Paenibacillus</taxon>
    </lineage>
</organism>
<feature type="transmembrane region" description="Helical" evidence="7">
    <location>
        <begin position="128"/>
        <end position="145"/>
    </location>
</feature>
<feature type="transmembrane region" description="Helical" evidence="7">
    <location>
        <begin position="416"/>
        <end position="436"/>
    </location>
</feature>
<feature type="transmembrane region" description="Helical" evidence="7">
    <location>
        <begin position="151"/>
        <end position="171"/>
    </location>
</feature>
<dbReference type="GO" id="GO:0008137">
    <property type="term" value="F:NADH dehydrogenase (ubiquinone) activity"/>
    <property type="evidence" value="ECO:0007669"/>
    <property type="project" value="InterPro"/>
</dbReference>